<name>A0A0B8R0T1_LACLL</name>
<gene>
    <name evidence="1" type="ORF">JCM5805K_1914</name>
</gene>
<comment type="caution">
    <text evidence="1">The sequence shown here is derived from an EMBL/GenBank/DDBJ whole genome shotgun (WGS) entry which is preliminary data.</text>
</comment>
<sequence length="33" mass="3918">MKLIPKLLLKKWEKYVLESPSCEAIISKEILWS</sequence>
<organism evidence="1 2">
    <name type="scientific">Lactococcus lactis subsp. lactis</name>
    <name type="common">Streptococcus lactis</name>
    <dbReference type="NCBI Taxonomy" id="1360"/>
    <lineage>
        <taxon>Bacteria</taxon>
        <taxon>Bacillati</taxon>
        <taxon>Bacillota</taxon>
        <taxon>Bacilli</taxon>
        <taxon>Lactobacillales</taxon>
        <taxon>Streptococcaceae</taxon>
        <taxon>Lactococcus</taxon>
    </lineage>
</organism>
<dbReference type="EMBL" id="BBSI01000030">
    <property type="protein sequence ID" value="GAM80798.1"/>
    <property type="molecule type" value="Genomic_DNA"/>
</dbReference>
<dbReference type="Proteomes" id="UP000031847">
    <property type="component" value="Unassembled WGS sequence"/>
</dbReference>
<dbReference type="AlphaFoldDB" id="A0A0B8R0T1"/>
<protein>
    <submittedName>
        <fullName evidence="1">Uncharacterized protein</fullName>
    </submittedName>
</protein>
<evidence type="ECO:0000313" key="2">
    <source>
        <dbReference type="Proteomes" id="UP000031847"/>
    </source>
</evidence>
<accession>A0A0B8R0T1</accession>
<reference evidence="1 2" key="1">
    <citation type="submission" date="2015-01" db="EMBL/GenBank/DDBJ databases">
        <title>Lactococcus lactis subsp.lactis JCM 5805 whole genome shotgun sequence.</title>
        <authorList>
            <person name="Fujii T."/>
            <person name="Tomita Y."/>
            <person name="Ikushima S."/>
            <person name="Fujiwara D."/>
        </authorList>
    </citation>
    <scope>NUCLEOTIDE SEQUENCE [LARGE SCALE GENOMIC DNA]</scope>
    <source>
        <strain evidence="1 2">JCM 5805</strain>
    </source>
</reference>
<evidence type="ECO:0000313" key="1">
    <source>
        <dbReference type="EMBL" id="GAM80798.1"/>
    </source>
</evidence>
<proteinExistence type="predicted"/>